<name>A0A0F9DTN3_9ZZZZ</name>
<proteinExistence type="predicted"/>
<dbReference type="AlphaFoldDB" id="A0A0F9DTN3"/>
<reference evidence="2" key="1">
    <citation type="journal article" date="2015" name="Nature">
        <title>Complex archaea that bridge the gap between prokaryotes and eukaryotes.</title>
        <authorList>
            <person name="Spang A."/>
            <person name="Saw J.H."/>
            <person name="Jorgensen S.L."/>
            <person name="Zaremba-Niedzwiedzka K."/>
            <person name="Martijn J."/>
            <person name="Lind A.E."/>
            <person name="van Eijk R."/>
            <person name="Schleper C."/>
            <person name="Guy L."/>
            <person name="Ettema T.J."/>
        </authorList>
    </citation>
    <scope>NUCLEOTIDE SEQUENCE</scope>
</reference>
<dbReference type="SUPFAM" id="SSF88713">
    <property type="entry name" value="Glycoside hydrolase/deacetylase"/>
    <property type="match status" value="1"/>
</dbReference>
<dbReference type="EMBL" id="LAZR01030274">
    <property type="protein sequence ID" value="KKL57116.1"/>
    <property type="molecule type" value="Genomic_DNA"/>
</dbReference>
<feature type="domain" description="Glycoside hydrolase family 38 N-terminal" evidence="1">
    <location>
        <begin position="131"/>
        <end position="390"/>
    </location>
</feature>
<dbReference type="GO" id="GO:0006013">
    <property type="term" value="P:mannose metabolic process"/>
    <property type="evidence" value="ECO:0007669"/>
    <property type="project" value="InterPro"/>
</dbReference>
<dbReference type="GO" id="GO:0004559">
    <property type="term" value="F:alpha-mannosidase activity"/>
    <property type="evidence" value="ECO:0007669"/>
    <property type="project" value="InterPro"/>
</dbReference>
<protein>
    <recommendedName>
        <fullName evidence="1">Glycoside hydrolase family 38 N-terminal domain-containing protein</fullName>
    </recommendedName>
</protein>
<dbReference type="Gene3D" id="3.20.110.10">
    <property type="entry name" value="Glycoside hydrolase 38, N terminal domain"/>
    <property type="match status" value="1"/>
</dbReference>
<evidence type="ECO:0000313" key="2">
    <source>
        <dbReference type="EMBL" id="KKL57116.1"/>
    </source>
</evidence>
<organism evidence="2">
    <name type="scientific">marine sediment metagenome</name>
    <dbReference type="NCBI Taxonomy" id="412755"/>
    <lineage>
        <taxon>unclassified sequences</taxon>
        <taxon>metagenomes</taxon>
        <taxon>ecological metagenomes</taxon>
    </lineage>
</organism>
<dbReference type="Pfam" id="PF01074">
    <property type="entry name" value="Glyco_hydro_38N"/>
    <property type="match status" value="1"/>
</dbReference>
<sequence length="391" mass="43902">MALSRMFFGSIALFFYLSVAAIVSAEPVSITKVEPTVFFPKVQADQPLKQVVRLHLNNPGAIFEGQVKVAIKGEQPYTEDLGPIAAGASIIAIQVPDMTQPTDVIFEIYKKDTSGPVAVQKATLQPQKKLTIYFVSYSHHDLGFGDYPHRIRTNIRHANIERPLEFCRRTDSWDFDDRYRFMIETSEPITSFLASHSPEDAMELAERIREGRIQIGALHNTANTGQLSHECMARLFYLTNRHCRDLLDIPPSRTAQNDDVIGLSWPLATFCEAAGVENLFHGYNPCGITSCMQPANEEPVFNWQGPDGQSRVLVRHEPYGAAGVVSEARVAGLVAWAKENDWPWDILLMMDGNDYTLADLSRASAIRDWNARFAYPHVIYSTQDMFFDALA</sequence>
<gene>
    <name evidence="2" type="ORF">LCGC14_2238620</name>
</gene>
<dbReference type="InterPro" id="IPR027291">
    <property type="entry name" value="Glyco_hydro_38_N_sf"/>
</dbReference>
<evidence type="ECO:0000259" key="1">
    <source>
        <dbReference type="Pfam" id="PF01074"/>
    </source>
</evidence>
<dbReference type="InterPro" id="IPR011330">
    <property type="entry name" value="Glyco_hydro/deAcase_b/a-brl"/>
</dbReference>
<comment type="caution">
    <text evidence="2">The sequence shown here is derived from an EMBL/GenBank/DDBJ whole genome shotgun (WGS) entry which is preliminary data.</text>
</comment>
<feature type="non-terminal residue" evidence="2">
    <location>
        <position position="391"/>
    </location>
</feature>
<accession>A0A0F9DTN3</accession>
<dbReference type="InterPro" id="IPR000602">
    <property type="entry name" value="Glyco_hydro_38_N"/>
</dbReference>